<name>A0A8K0V9H6_9RHOB</name>
<evidence type="ECO:0000313" key="2">
    <source>
        <dbReference type="Proteomes" id="UP000648908"/>
    </source>
</evidence>
<sequence>MATTTLTTPLWAMETASFDARFTPASAIPPLFQQLVERLADLLRAERALVDEWTYFPAVNIDPDEITHAFAATDAAAQMVLSTPPASPGDRALQIGALLVRLAIGMEDAVDRAGVHQMIGEARARLLLEPGHPEAGPVNRLLSIAFARLDSLATLEAEVAELPDEAETAGDALAAYL</sequence>
<keyword evidence="2" id="KW-1185">Reference proteome</keyword>
<accession>A0A8K0V9H6</accession>
<reference evidence="1" key="1">
    <citation type="submission" date="2021-01" db="EMBL/GenBank/DDBJ databases">
        <title>Tabrizicola alba sp. nov. a motile alkaliphilic bacterium isolated from a soda lake.</title>
        <authorList>
            <person name="Szuroczki S."/>
            <person name="Abbaszade G."/>
            <person name="Schumann P."/>
            <person name="Toth E."/>
        </authorList>
    </citation>
    <scope>NUCLEOTIDE SEQUENCE</scope>
    <source>
        <strain evidence="1">DMG-N-6</strain>
    </source>
</reference>
<evidence type="ECO:0000313" key="1">
    <source>
        <dbReference type="EMBL" id="MBL4917591.1"/>
    </source>
</evidence>
<organism evidence="1 2">
    <name type="scientific">Szabonella alba</name>
    <dbReference type="NCBI Taxonomy" id="2804194"/>
    <lineage>
        <taxon>Bacteria</taxon>
        <taxon>Pseudomonadati</taxon>
        <taxon>Pseudomonadota</taxon>
        <taxon>Alphaproteobacteria</taxon>
        <taxon>Rhodobacterales</taxon>
        <taxon>Paracoccaceae</taxon>
        <taxon>Szabonella</taxon>
    </lineage>
</organism>
<dbReference type="Proteomes" id="UP000648908">
    <property type="component" value="Unassembled WGS sequence"/>
</dbReference>
<gene>
    <name evidence="1" type="ORF">JL811_10185</name>
</gene>
<protein>
    <submittedName>
        <fullName evidence="1">Uncharacterized protein</fullName>
    </submittedName>
</protein>
<comment type="caution">
    <text evidence="1">The sequence shown here is derived from an EMBL/GenBank/DDBJ whole genome shotgun (WGS) entry which is preliminary data.</text>
</comment>
<proteinExistence type="predicted"/>
<dbReference type="RefSeq" id="WP_202688536.1">
    <property type="nucleotide sequence ID" value="NZ_JAESVN010000004.1"/>
</dbReference>
<dbReference type="EMBL" id="JAESVN010000004">
    <property type="protein sequence ID" value="MBL4917591.1"/>
    <property type="molecule type" value="Genomic_DNA"/>
</dbReference>
<dbReference type="AlphaFoldDB" id="A0A8K0V9H6"/>